<feature type="domain" description="Major facilitator superfamily (MFS) profile" evidence="7">
    <location>
        <begin position="23"/>
        <end position="432"/>
    </location>
</feature>
<dbReference type="InterPro" id="IPR020846">
    <property type="entry name" value="MFS_dom"/>
</dbReference>
<accession>A0ABP8E0X9</accession>
<evidence type="ECO:0000256" key="1">
    <source>
        <dbReference type="ARBA" id="ARBA00004651"/>
    </source>
</evidence>
<dbReference type="SUPFAM" id="SSF103473">
    <property type="entry name" value="MFS general substrate transporter"/>
    <property type="match status" value="1"/>
</dbReference>
<organism evidence="8 9">
    <name type="scientific">Frondihabitans peucedani</name>
    <dbReference type="NCBI Taxonomy" id="598626"/>
    <lineage>
        <taxon>Bacteria</taxon>
        <taxon>Bacillati</taxon>
        <taxon>Actinomycetota</taxon>
        <taxon>Actinomycetes</taxon>
        <taxon>Micrococcales</taxon>
        <taxon>Microbacteriaceae</taxon>
        <taxon>Frondihabitans</taxon>
    </lineage>
</organism>
<sequence length="455" mass="47987">MTTIAGPASTPAPDVDRGFLRRLTFACAWGEGLDGFDLGLLSVVLPLITTALHMTPVEAGLIGASSLIGIFVGAPLAGYLTDRFGRRLIFSIDLIAFVILGLLQALVADPWQLLVVRILLGVAIGAEYSIGAAMLAEFTPSRGRGRRLSALLVCWYTGYLVAVVVAFIMTEAGHLSWRWVLAVSVVPAVVTALVRIGFPESPRWLIGHGREPEGRAIVDRYLGGSASYDQEQFGGESSGKSGYAQLFTPENRGRVLFLCVFWACNVAPYFAIFTFAPTVLKSLDLSNETAGTIVLNAMAAVGAVVGMITIERIGRRAQAVPPFWIMAAVLAVVGFWAGAPGWIIVACFAIFSFFNALSGNLTAVYPIETLPTAIRSSGVGFAAAASRVGAAAGTFLLPIGIAALGIGPCMLIAAAVCVVGALMSQFRAPETTNRDLVDTSTSPLRMGGAETARRR</sequence>
<dbReference type="InterPro" id="IPR005828">
    <property type="entry name" value="MFS_sugar_transport-like"/>
</dbReference>
<evidence type="ECO:0000256" key="4">
    <source>
        <dbReference type="ARBA" id="ARBA00022989"/>
    </source>
</evidence>
<feature type="transmembrane region" description="Helical" evidence="6">
    <location>
        <begin position="395"/>
        <end position="422"/>
    </location>
</feature>
<feature type="transmembrane region" description="Helical" evidence="6">
    <location>
        <begin position="88"/>
        <end position="108"/>
    </location>
</feature>
<dbReference type="InterPro" id="IPR036259">
    <property type="entry name" value="MFS_trans_sf"/>
</dbReference>
<dbReference type="Gene3D" id="1.20.1250.20">
    <property type="entry name" value="MFS general substrate transporter like domains"/>
    <property type="match status" value="1"/>
</dbReference>
<dbReference type="PROSITE" id="PS50850">
    <property type="entry name" value="MFS"/>
    <property type="match status" value="1"/>
</dbReference>
<evidence type="ECO:0000313" key="8">
    <source>
        <dbReference type="EMBL" id="GAA4265849.1"/>
    </source>
</evidence>
<dbReference type="PANTHER" id="PTHR48022:SF2">
    <property type="entry name" value="PLASTIDIC GLUCOSE TRANSPORTER 4"/>
    <property type="match status" value="1"/>
</dbReference>
<dbReference type="RefSeq" id="WP_344794566.1">
    <property type="nucleotide sequence ID" value="NZ_BAABAU010000001.1"/>
</dbReference>
<feature type="transmembrane region" description="Helical" evidence="6">
    <location>
        <begin position="322"/>
        <end position="351"/>
    </location>
</feature>
<feature type="transmembrane region" description="Helical" evidence="6">
    <location>
        <begin position="59"/>
        <end position="81"/>
    </location>
</feature>
<evidence type="ECO:0000313" key="9">
    <source>
        <dbReference type="Proteomes" id="UP001501594"/>
    </source>
</evidence>
<dbReference type="Pfam" id="PF00083">
    <property type="entry name" value="Sugar_tr"/>
    <property type="match status" value="1"/>
</dbReference>
<feature type="transmembrane region" description="Helical" evidence="6">
    <location>
        <begin position="114"/>
        <end position="136"/>
    </location>
</feature>
<dbReference type="InterPro" id="IPR050360">
    <property type="entry name" value="MFS_Sugar_Transporters"/>
</dbReference>
<dbReference type="CDD" id="cd17316">
    <property type="entry name" value="MFS_SV2_like"/>
    <property type="match status" value="1"/>
</dbReference>
<feature type="transmembrane region" description="Helical" evidence="6">
    <location>
        <begin position="176"/>
        <end position="198"/>
    </location>
</feature>
<gene>
    <name evidence="8" type="ORF">GCM10022256_14610</name>
</gene>
<protein>
    <submittedName>
        <fullName evidence="8">MFS transporter</fullName>
    </submittedName>
</protein>
<feature type="transmembrane region" description="Helical" evidence="6">
    <location>
        <begin position="148"/>
        <end position="170"/>
    </location>
</feature>
<dbReference type="EMBL" id="BAABAU010000001">
    <property type="protein sequence ID" value="GAA4265849.1"/>
    <property type="molecule type" value="Genomic_DNA"/>
</dbReference>
<name>A0ABP8E0X9_9MICO</name>
<evidence type="ECO:0000259" key="7">
    <source>
        <dbReference type="PROSITE" id="PS50850"/>
    </source>
</evidence>
<feature type="transmembrane region" description="Helical" evidence="6">
    <location>
        <begin position="255"/>
        <end position="277"/>
    </location>
</feature>
<reference evidence="9" key="1">
    <citation type="journal article" date="2019" name="Int. J. Syst. Evol. Microbiol.">
        <title>The Global Catalogue of Microorganisms (GCM) 10K type strain sequencing project: providing services to taxonomists for standard genome sequencing and annotation.</title>
        <authorList>
            <consortium name="The Broad Institute Genomics Platform"/>
            <consortium name="The Broad Institute Genome Sequencing Center for Infectious Disease"/>
            <person name="Wu L."/>
            <person name="Ma J."/>
        </authorList>
    </citation>
    <scope>NUCLEOTIDE SEQUENCE [LARGE SCALE GENOMIC DNA]</scope>
    <source>
        <strain evidence="9">JCM 17442</strain>
    </source>
</reference>
<evidence type="ECO:0000256" key="3">
    <source>
        <dbReference type="ARBA" id="ARBA00022692"/>
    </source>
</evidence>
<keyword evidence="9" id="KW-1185">Reference proteome</keyword>
<evidence type="ECO:0000256" key="5">
    <source>
        <dbReference type="ARBA" id="ARBA00023136"/>
    </source>
</evidence>
<dbReference type="Proteomes" id="UP001501594">
    <property type="component" value="Unassembled WGS sequence"/>
</dbReference>
<keyword evidence="5 6" id="KW-0472">Membrane</keyword>
<keyword evidence="3 6" id="KW-0812">Transmembrane</keyword>
<feature type="transmembrane region" description="Helical" evidence="6">
    <location>
        <begin position="289"/>
        <end position="310"/>
    </location>
</feature>
<dbReference type="PANTHER" id="PTHR48022">
    <property type="entry name" value="PLASTIDIC GLUCOSE TRANSPORTER 4"/>
    <property type="match status" value="1"/>
</dbReference>
<comment type="caution">
    <text evidence="8">The sequence shown here is derived from an EMBL/GenBank/DDBJ whole genome shotgun (WGS) entry which is preliminary data.</text>
</comment>
<evidence type="ECO:0000256" key="2">
    <source>
        <dbReference type="ARBA" id="ARBA00010992"/>
    </source>
</evidence>
<keyword evidence="4 6" id="KW-1133">Transmembrane helix</keyword>
<comment type="subcellular location">
    <subcellularLocation>
        <location evidence="1">Cell membrane</location>
        <topology evidence="1">Multi-pass membrane protein</topology>
    </subcellularLocation>
</comment>
<evidence type="ECO:0000256" key="6">
    <source>
        <dbReference type="SAM" id="Phobius"/>
    </source>
</evidence>
<proteinExistence type="inferred from homology"/>
<comment type="similarity">
    <text evidence="2">Belongs to the major facilitator superfamily. Sugar transporter (TC 2.A.1.1) family.</text>
</comment>